<keyword evidence="2" id="KW-1185">Reference proteome</keyword>
<dbReference type="EMBL" id="BPLQ01012736">
    <property type="protein sequence ID" value="GIY67436.1"/>
    <property type="molecule type" value="Genomic_DNA"/>
</dbReference>
<dbReference type="Proteomes" id="UP001054837">
    <property type="component" value="Unassembled WGS sequence"/>
</dbReference>
<comment type="caution">
    <text evidence="1">The sequence shown here is derived from an EMBL/GenBank/DDBJ whole genome shotgun (WGS) entry which is preliminary data.</text>
</comment>
<proteinExistence type="predicted"/>
<evidence type="ECO:0000313" key="1">
    <source>
        <dbReference type="EMBL" id="GIY67436.1"/>
    </source>
</evidence>
<sequence length="103" mass="12191">MFLGRLRACSNEFKLGLQIPPNRYRREEFAQPTIYRNSGVGVVVIEKYLKYNSLKTYLKKEETDVATCSAEIKTQREKKKNDALKFNEYDNEENLTLRIVFYI</sequence>
<accession>A0AAV4VBD0</accession>
<gene>
    <name evidence="1" type="ORF">CDAR_490251</name>
</gene>
<name>A0AAV4VBD0_9ARAC</name>
<protein>
    <submittedName>
        <fullName evidence="1">Uncharacterized protein</fullName>
    </submittedName>
</protein>
<evidence type="ECO:0000313" key="2">
    <source>
        <dbReference type="Proteomes" id="UP001054837"/>
    </source>
</evidence>
<organism evidence="1 2">
    <name type="scientific">Caerostris darwini</name>
    <dbReference type="NCBI Taxonomy" id="1538125"/>
    <lineage>
        <taxon>Eukaryota</taxon>
        <taxon>Metazoa</taxon>
        <taxon>Ecdysozoa</taxon>
        <taxon>Arthropoda</taxon>
        <taxon>Chelicerata</taxon>
        <taxon>Arachnida</taxon>
        <taxon>Araneae</taxon>
        <taxon>Araneomorphae</taxon>
        <taxon>Entelegynae</taxon>
        <taxon>Araneoidea</taxon>
        <taxon>Araneidae</taxon>
        <taxon>Caerostris</taxon>
    </lineage>
</organism>
<reference evidence="1 2" key="1">
    <citation type="submission" date="2021-06" db="EMBL/GenBank/DDBJ databases">
        <title>Caerostris darwini draft genome.</title>
        <authorList>
            <person name="Kono N."/>
            <person name="Arakawa K."/>
        </authorList>
    </citation>
    <scope>NUCLEOTIDE SEQUENCE [LARGE SCALE GENOMIC DNA]</scope>
</reference>
<dbReference type="AlphaFoldDB" id="A0AAV4VBD0"/>